<dbReference type="AlphaFoldDB" id="F8KXU8"/>
<dbReference type="RefSeq" id="WP_006342326.1">
    <property type="nucleotide sequence ID" value="NC_015702.1"/>
</dbReference>
<reference evidence="1 2" key="2">
    <citation type="journal article" date="2011" name="Mol. Biol. Evol.">
        <title>Unity in variety--the pan-genome of the Chlamydiae.</title>
        <authorList>
            <person name="Collingro A."/>
            <person name="Tischler P."/>
            <person name="Weinmaier T."/>
            <person name="Penz T."/>
            <person name="Heinz E."/>
            <person name="Brunham R.C."/>
            <person name="Read T.D."/>
            <person name="Bavoil P.M."/>
            <person name="Sachse K."/>
            <person name="Kahane S."/>
            <person name="Friedman M.G."/>
            <person name="Rattei T."/>
            <person name="Myers G.S."/>
            <person name="Horn M."/>
        </authorList>
    </citation>
    <scope>NUCLEOTIDE SEQUENCE [LARGE SCALE GENOMIC DNA]</scope>
    <source>
        <strain evidence="2">UV7</strain>
    </source>
</reference>
<reference key="1">
    <citation type="journal article" date="2011" name="Mol. Biol. Evol.">
        <title>Unity in variety -- the pan-genome of the Chlamydiae.</title>
        <authorList>
            <person name="Collingro A."/>
            <person name="Tischler P."/>
            <person name="Weinmaier T."/>
            <person name="Penz T."/>
            <person name="Heinz E."/>
            <person name="Brunham R.C."/>
            <person name="Read T.D."/>
            <person name="Bavoil P.M."/>
            <person name="Sachse K."/>
            <person name="Kahane S."/>
            <person name="Friedman M.G."/>
            <person name="Rattei T."/>
            <person name="Myers G.S.A."/>
            <person name="Horn M."/>
        </authorList>
    </citation>
    <scope>NUCLEOTIDE SEQUENCE</scope>
    <source>
        <strain>UV7</strain>
    </source>
</reference>
<evidence type="ECO:0000313" key="1">
    <source>
        <dbReference type="EMBL" id="CCB85678.1"/>
    </source>
</evidence>
<keyword evidence="2" id="KW-1185">Reference proteome</keyword>
<organism evidence="1 2">
    <name type="scientific">Parachlamydia acanthamoebae (strain UV7)</name>
    <dbReference type="NCBI Taxonomy" id="765952"/>
    <lineage>
        <taxon>Bacteria</taxon>
        <taxon>Pseudomonadati</taxon>
        <taxon>Chlamydiota</taxon>
        <taxon>Chlamydiia</taxon>
        <taxon>Parachlamydiales</taxon>
        <taxon>Parachlamydiaceae</taxon>
        <taxon>Parachlamydia</taxon>
    </lineage>
</organism>
<dbReference type="EMBL" id="FR872580">
    <property type="protein sequence ID" value="CCB85678.1"/>
    <property type="molecule type" value="Genomic_DNA"/>
</dbReference>
<proteinExistence type="predicted"/>
<protein>
    <submittedName>
        <fullName evidence="1">Uncharacterized protein</fullName>
    </submittedName>
</protein>
<dbReference type="STRING" id="765952.PUV_07280"/>
<dbReference type="KEGG" id="puv:PUV_07280"/>
<name>F8KXU8_PARAV</name>
<gene>
    <name evidence="1" type="ordered locus">PUV_07280</name>
</gene>
<dbReference type="HOGENOM" id="CLU_723294_0_0_0"/>
<accession>F8KXU8</accession>
<dbReference type="Proteomes" id="UP000000495">
    <property type="component" value="Chromosome"/>
</dbReference>
<sequence length="382" mass="44775">MLIQYGFSPEPLSPLIFHPEKSPHPFTTMHLGSSPQYSVFQGEQLTRLQKIILENRVTIALNLPDKTFRHLKQEEISSFEHVEFPYFLFALPHRNWLPTILNSYNAFAYIIKEYKLTHCIIPHIQVVSLALLDPLEDSFLMIAEKPMELTFDPISSQQKIENIYANFSHSPTLKQKWHTIFNQMAEFLCHFPYLHVDWHHLGLTEEGFVFLDFRQAPPNDPQSYIFALLDLLKLAHLDFMASICQIAKTYDFYLPRDQINLLKLENQLLSKIRLKVSKLHQKNKIDFAQEIDEHQFLKGSLKRIIIENFNHALRKKHASSIYQKISLLDERTLSWFPFLAGIPIEEEGNLNTALDELCEADILYALFKKNEGKFDAHYLLFF</sequence>
<evidence type="ECO:0000313" key="2">
    <source>
        <dbReference type="Proteomes" id="UP000000495"/>
    </source>
</evidence>